<dbReference type="InterPro" id="IPR023917">
    <property type="entry name" value="Bifunctiontional_GlmU_bac-type"/>
</dbReference>
<organism evidence="3 4">
    <name type="scientific">Arachidicoccus rhizosphaerae</name>
    <dbReference type="NCBI Taxonomy" id="551991"/>
    <lineage>
        <taxon>Bacteria</taxon>
        <taxon>Pseudomonadati</taxon>
        <taxon>Bacteroidota</taxon>
        <taxon>Chitinophagia</taxon>
        <taxon>Chitinophagales</taxon>
        <taxon>Chitinophagaceae</taxon>
        <taxon>Arachidicoccus</taxon>
    </lineage>
</organism>
<dbReference type="PANTHER" id="PTHR43584:SF8">
    <property type="entry name" value="N-ACETYLMURAMATE ALPHA-1-PHOSPHATE URIDYLYLTRANSFERASE"/>
    <property type="match status" value="1"/>
</dbReference>
<proteinExistence type="predicted"/>
<evidence type="ECO:0000313" key="4">
    <source>
        <dbReference type="Proteomes" id="UP000199041"/>
    </source>
</evidence>
<gene>
    <name evidence="3" type="ORF">SAMN05192529_12330</name>
</gene>
<dbReference type="GO" id="GO:0016746">
    <property type="term" value="F:acyltransferase activity"/>
    <property type="evidence" value="ECO:0007669"/>
    <property type="project" value="UniProtKB-KW"/>
</dbReference>
<name>A0A1H4BPK6_9BACT</name>
<dbReference type="SUPFAM" id="SSF51161">
    <property type="entry name" value="Trimeric LpxA-like enzymes"/>
    <property type="match status" value="1"/>
</dbReference>
<evidence type="ECO:0000313" key="3">
    <source>
        <dbReference type="EMBL" id="SEA50010.1"/>
    </source>
</evidence>
<accession>A0A1H4BPK6</accession>
<dbReference type="EMBL" id="FNQY01000023">
    <property type="protein sequence ID" value="SEA50010.1"/>
    <property type="molecule type" value="Genomic_DNA"/>
</dbReference>
<reference evidence="3 4" key="1">
    <citation type="submission" date="2016-10" db="EMBL/GenBank/DDBJ databases">
        <authorList>
            <person name="de Groot N.N."/>
        </authorList>
    </citation>
    <scope>NUCLEOTIDE SEQUENCE [LARGE SCALE GENOMIC DNA]</scope>
    <source>
        <strain evidence="3 4">Vu-144</strain>
    </source>
</reference>
<dbReference type="PANTHER" id="PTHR43584">
    <property type="entry name" value="NUCLEOTIDYL TRANSFERASE"/>
    <property type="match status" value="1"/>
</dbReference>
<keyword evidence="4" id="KW-1185">Reference proteome</keyword>
<protein>
    <submittedName>
        <fullName evidence="3">UDP-N-acetylglucosamine diphosphorylase/glucosamine-1-phosphate N-acetyltransferase</fullName>
    </submittedName>
</protein>
<dbReference type="Gene3D" id="2.160.10.10">
    <property type="entry name" value="Hexapeptide repeat proteins"/>
    <property type="match status" value="1"/>
</dbReference>
<dbReference type="GO" id="GO:0016779">
    <property type="term" value="F:nucleotidyltransferase activity"/>
    <property type="evidence" value="ECO:0007669"/>
    <property type="project" value="UniProtKB-ARBA"/>
</dbReference>
<dbReference type="AlphaFoldDB" id="A0A1H4BPK6"/>
<keyword evidence="2" id="KW-0012">Acyltransferase</keyword>
<dbReference type="NCBIfam" id="TIGR03991">
    <property type="entry name" value="alt_bact_glmU"/>
    <property type="match status" value="1"/>
</dbReference>
<dbReference type="InterPro" id="IPR011004">
    <property type="entry name" value="Trimer_LpxA-like_sf"/>
</dbReference>
<keyword evidence="1 3" id="KW-0808">Transferase</keyword>
<dbReference type="InterPro" id="IPR050065">
    <property type="entry name" value="GlmU-like"/>
</dbReference>
<dbReference type="RefSeq" id="WP_091400335.1">
    <property type="nucleotide sequence ID" value="NZ_FNQY01000023.1"/>
</dbReference>
<dbReference type="Proteomes" id="UP000199041">
    <property type="component" value="Unassembled WGS sequence"/>
</dbReference>
<dbReference type="STRING" id="551991.SAMN05192529_12330"/>
<evidence type="ECO:0000256" key="1">
    <source>
        <dbReference type="ARBA" id="ARBA00022679"/>
    </source>
</evidence>
<sequence length="432" mass="47466">MAIYLFETRSLRDRLSPLTENKTILELLAGGISILDAWTFNNQDQGTVTFSVITEDFLSDVSGEDRCIERGDYLVFAGLRPVALNTLFDAKQGSGISLGAGLITRQNDKEDQAEQQVLAVRLKEKLAISDIRNAVINQADPNKALFTLLAPQKIRWTEAREVRQVFHPEDLLHFAGADIRSAIDFQLAKGGPFLDAKAIEASGNKIRGSHEVVIEQSAEVHFAIFNTENGPIYIGKNARVMEGCLIRGPLFLGDNSTLKMGTKLYGPVVTGSDVVLGGEIKNCIFHKGTNKGHDGYLGDSIIGAFCNFGAGSGGSNVKNTAGMVRVYDAALQDYRSVGQKFGALMGDYTRIGVGTQLTTGSNIGLCCNIFGLEMPPRHVRSFLWGTGHNLTDYQIEKAVVHIENWLRFKLSSLDKREIQILNHIFDQTGRRR</sequence>
<dbReference type="OrthoDB" id="9784832at2"/>
<evidence type="ECO:0000256" key="2">
    <source>
        <dbReference type="ARBA" id="ARBA00023315"/>
    </source>
</evidence>